<accession>A0A318KQ70</accession>
<dbReference type="AlphaFoldDB" id="A0A318KQ70"/>
<gene>
    <name evidence="1" type="ORF">DFR34_10538</name>
</gene>
<comment type="caution">
    <text evidence="1">The sequence shown here is derived from an EMBL/GenBank/DDBJ whole genome shotgun (WGS) entry which is preliminary data.</text>
</comment>
<reference evidence="1 2" key="1">
    <citation type="submission" date="2018-05" db="EMBL/GenBank/DDBJ databases">
        <title>Genomic Encyclopedia of Type Strains, Phase IV (KMG-IV): sequencing the most valuable type-strain genomes for metagenomic binning, comparative biology and taxonomic classification.</title>
        <authorList>
            <person name="Goeker M."/>
        </authorList>
    </citation>
    <scope>NUCLEOTIDE SEQUENCE [LARGE SCALE GENOMIC DNA]</scope>
    <source>
        <strain evidence="1 2">DSM 29661</strain>
    </source>
</reference>
<evidence type="ECO:0000313" key="1">
    <source>
        <dbReference type="EMBL" id="PXX79840.1"/>
    </source>
</evidence>
<name>A0A318KQ70_9NEIS</name>
<evidence type="ECO:0000313" key="2">
    <source>
        <dbReference type="Proteomes" id="UP000247555"/>
    </source>
</evidence>
<keyword evidence="2" id="KW-1185">Reference proteome</keyword>
<dbReference type="RefSeq" id="WP_110390142.1">
    <property type="nucleotide sequence ID" value="NZ_QJKI01000005.1"/>
</dbReference>
<protein>
    <submittedName>
        <fullName evidence="1">Uncharacterized protein</fullName>
    </submittedName>
</protein>
<dbReference type="EMBL" id="QJKI01000005">
    <property type="protein sequence ID" value="PXX79840.1"/>
    <property type="molecule type" value="Genomic_DNA"/>
</dbReference>
<organism evidence="1 2">
    <name type="scientific">Rivihabitans pingtungensis</name>
    <dbReference type="NCBI Taxonomy" id="1054498"/>
    <lineage>
        <taxon>Bacteria</taxon>
        <taxon>Pseudomonadati</taxon>
        <taxon>Pseudomonadota</taxon>
        <taxon>Betaproteobacteria</taxon>
        <taxon>Neisseriales</taxon>
        <taxon>Aquaspirillaceae</taxon>
        <taxon>Rivihabitans</taxon>
    </lineage>
</organism>
<proteinExistence type="predicted"/>
<sequence>MSDLSLQHHLTHPQALHEALASLSQRHALTVVIADRDFIDAAPGRANECRARALALAALCQASGAPLRCALESLLPPQRGLAHALQARLDGEAGHACAAARLAALQLALGAGGVHAPDELSERVDALLGDVRPSGHGLVLRLSLETAAAPAAADEAGVLARLLADSQAVAAQMRERQC</sequence>
<dbReference type="OrthoDB" id="9860244at2"/>
<dbReference type="Proteomes" id="UP000247555">
    <property type="component" value="Unassembled WGS sequence"/>
</dbReference>